<evidence type="ECO:0000313" key="5">
    <source>
        <dbReference type="Proteomes" id="UP000278807"/>
    </source>
</evidence>
<reference evidence="4 5" key="2">
    <citation type="submission" date="2018-11" db="EMBL/GenBank/DDBJ databases">
        <authorList>
            <consortium name="Pathogen Informatics"/>
        </authorList>
    </citation>
    <scope>NUCLEOTIDE SEQUENCE [LARGE SCALE GENOMIC DNA]</scope>
</reference>
<dbReference type="InterPro" id="IPR011992">
    <property type="entry name" value="EF-hand-dom_pair"/>
</dbReference>
<dbReference type="PROSITE" id="PS50222">
    <property type="entry name" value="EF_HAND_2"/>
    <property type="match status" value="4"/>
</dbReference>
<feature type="domain" description="EF-hand" evidence="3">
    <location>
        <begin position="117"/>
        <end position="149"/>
    </location>
</feature>
<keyword evidence="2" id="KW-0106">Calcium</keyword>
<dbReference type="CDD" id="cd00051">
    <property type="entry name" value="EFh"/>
    <property type="match status" value="2"/>
</dbReference>
<dbReference type="InterPro" id="IPR002048">
    <property type="entry name" value="EF_hand_dom"/>
</dbReference>
<dbReference type="PANTHER" id="PTHR23048">
    <property type="entry name" value="MYOSIN LIGHT CHAIN 1, 3"/>
    <property type="match status" value="1"/>
</dbReference>
<feature type="domain" description="EF-hand" evidence="3">
    <location>
        <begin position="44"/>
        <end position="79"/>
    </location>
</feature>
<dbReference type="Pfam" id="PF13499">
    <property type="entry name" value="EF-hand_7"/>
    <property type="match status" value="2"/>
</dbReference>
<sequence length="149" mass="16707">MADQLTKEEVEDFREAFNLFDKDGDGSITIEELRSVMRSLGLSPTEAELEDIINEGDIDGNRTIDFSEFLTLMAKNMKEDDEEEEIRTAFEIFDKDGNGSISADELRHVMKSLDGNLTETEIASIIKEADSDGDGQISFEEFYAAMSSK</sequence>
<proteinExistence type="predicted"/>
<keyword evidence="1" id="KW-0677">Repeat</keyword>
<evidence type="ECO:0000259" key="3">
    <source>
        <dbReference type="PROSITE" id="PS50222"/>
    </source>
</evidence>
<dbReference type="SUPFAM" id="SSF47473">
    <property type="entry name" value="EF-hand"/>
    <property type="match status" value="1"/>
</dbReference>
<evidence type="ECO:0000256" key="2">
    <source>
        <dbReference type="ARBA" id="ARBA00022837"/>
    </source>
</evidence>
<dbReference type="Proteomes" id="UP000278807">
    <property type="component" value="Unassembled WGS sequence"/>
</dbReference>
<feature type="domain" description="EF-hand" evidence="3">
    <location>
        <begin position="81"/>
        <end position="116"/>
    </location>
</feature>
<dbReference type="STRING" id="102285.A0A0R3TRF1"/>
<dbReference type="SMART" id="SM00054">
    <property type="entry name" value="EFh"/>
    <property type="match status" value="4"/>
</dbReference>
<accession>A0A0R3TRF1</accession>
<dbReference type="InterPro" id="IPR050230">
    <property type="entry name" value="CALM/Myosin/TropC-like"/>
</dbReference>
<keyword evidence="5" id="KW-1185">Reference proteome</keyword>
<feature type="domain" description="EF-hand" evidence="3">
    <location>
        <begin position="8"/>
        <end position="43"/>
    </location>
</feature>
<dbReference type="GO" id="GO:0016460">
    <property type="term" value="C:myosin II complex"/>
    <property type="evidence" value="ECO:0007669"/>
    <property type="project" value="TreeGrafter"/>
</dbReference>
<dbReference type="WBParaSite" id="HNAJ_0001016101-mRNA-1">
    <property type="protein sequence ID" value="HNAJ_0001016101-mRNA-1"/>
    <property type="gene ID" value="HNAJ_0001016101"/>
</dbReference>
<protein>
    <submittedName>
        <fullName evidence="6">Calmodulin</fullName>
    </submittedName>
</protein>
<dbReference type="PROSITE" id="PS00018">
    <property type="entry name" value="EF_HAND_1"/>
    <property type="match status" value="4"/>
</dbReference>
<evidence type="ECO:0000256" key="1">
    <source>
        <dbReference type="ARBA" id="ARBA00022737"/>
    </source>
</evidence>
<reference evidence="6" key="1">
    <citation type="submission" date="2017-02" db="UniProtKB">
        <authorList>
            <consortium name="WormBaseParasite"/>
        </authorList>
    </citation>
    <scope>IDENTIFICATION</scope>
</reference>
<dbReference type="OrthoDB" id="26525at2759"/>
<dbReference type="FunFam" id="1.10.238.10:FF:000527">
    <property type="entry name" value="Calmodulin-3"/>
    <property type="match status" value="1"/>
</dbReference>
<gene>
    <name evidence="4" type="ORF">HNAJ_LOCUS10156</name>
</gene>
<evidence type="ECO:0000313" key="6">
    <source>
        <dbReference type="WBParaSite" id="HNAJ_0001016101-mRNA-1"/>
    </source>
</evidence>
<evidence type="ECO:0000313" key="4">
    <source>
        <dbReference type="EMBL" id="VDO07308.1"/>
    </source>
</evidence>
<organism evidence="6">
    <name type="scientific">Rodentolepis nana</name>
    <name type="common">Dwarf tapeworm</name>
    <name type="synonym">Hymenolepis nana</name>
    <dbReference type="NCBI Taxonomy" id="102285"/>
    <lineage>
        <taxon>Eukaryota</taxon>
        <taxon>Metazoa</taxon>
        <taxon>Spiralia</taxon>
        <taxon>Lophotrochozoa</taxon>
        <taxon>Platyhelminthes</taxon>
        <taxon>Cestoda</taxon>
        <taxon>Eucestoda</taxon>
        <taxon>Cyclophyllidea</taxon>
        <taxon>Hymenolepididae</taxon>
        <taxon>Rodentolepis</taxon>
    </lineage>
</organism>
<dbReference type="PANTHER" id="PTHR23048:SF0">
    <property type="entry name" value="CALMODULIN LIKE 3"/>
    <property type="match status" value="1"/>
</dbReference>
<dbReference type="AlphaFoldDB" id="A0A0R3TRF1"/>
<dbReference type="InterPro" id="IPR018247">
    <property type="entry name" value="EF_Hand_1_Ca_BS"/>
</dbReference>
<name>A0A0R3TRF1_RODNA</name>
<dbReference type="Gene3D" id="1.10.238.10">
    <property type="entry name" value="EF-hand"/>
    <property type="match status" value="3"/>
</dbReference>
<dbReference type="EMBL" id="UZAE01012902">
    <property type="protein sequence ID" value="VDO07308.1"/>
    <property type="molecule type" value="Genomic_DNA"/>
</dbReference>
<dbReference type="GO" id="GO:0005509">
    <property type="term" value="F:calcium ion binding"/>
    <property type="evidence" value="ECO:0007669"/>
    <property type="project" value="InterPro"/>
</dbReference>